<evidence type="ECO:0000313" key="4">
    <source>
        <dbReference type="Proteomes" id="UP001597267"/>
    </source>
</evidence>
<dbReference type="EMBL" id="JBHTOP010000026">
    <property type="protein sequence ID" value="MFD1672586.1"/>
    <property type="molecule type" value="Genomic_DNA"/>
</dbReference>
<dbReference type="PANTHER" id="PTHR41313">
    <property type="entry name" value="ADENINE-SPECIFIC METHYLTRANSFERASE"/>
    <property type="match status" value="1"/>
</dbReference>
<evidence type="ECO:0000313" key="3">
    <source>
        <dbReference type="EMBL" id="MFD1672586.1"/>
    </source>
</evidence>
<dbReference type="GO" id="GO:0032259">
    <property type="term" value="P:methylation"/>
    <property type="evidence" value="ECO:0007669"/>
    <property type="project" value="UniProtKB-KW"/>
</dbReference>
<proteinExistence type="predicted"/>
<reference evidence="4" key="1">
    <citation type="journal article" date="2019" name="Int. J. Syst. Evol. Microbiol.">
        <title>The Global Catalogue of Microorganisms (GCM) 10K type strain sequencing project: providing services to taxonomists for standard genome sequencing and annotation.</title>
        <authorList>
            <consortium name="The Broad Institute Genomics Platform"/>
            <consortium name="The Broad Institute Genome Sequencing Center for Infectious Disease"/>
            <person name="Wu L."/>
            <person name="Ma J."/>
        </authorList>
    </citation>
    <scope>NUCLEOTIDE SEQUENCE [LARGE SCALE GENOMIC DNA]</scope>
    <source>
        <strain evidence="4">CCM 8896</strain>
    </source>
</reference>
<dbReference type="Pfam" id="PF21106">
    <property type="entry name" value="YtxK_like"/>
    <property type="match status" value="1"/>
</dbReference>
<gene>
    <name evidence="3" type="ORF">ACFQ5M_10780</name>
</gene>
<dbReference type="PANTHER" id="PTHR41313:SF1">
    <property type="entry name" value="DNA METHYLASE ADENINE-SPECIFIC DOMAIN-CONTAINING PROTEIN"/>
    <property type="match status" value="1"/>
</dbReference>
<dbReference type="Gene3D" id="1.10.150.470">
    <property type="match status" value="1"/>
</dbReference>
<dbReference type="InterPro" id="IPR052933">
    <property type="entry name" value="DNA_Protect_Modify"/>
</dbReference>
<comment type="caution">
    <text evidence="3">The sequence shown here is derived from an EMBL/GenBank/DDBJ whole genome shotgun (WGS) entry which is preliminary data.</text>
</comment>
<keyword evidence="4" id="KW-1185">Reference proteome</keyword>
<evidence type="ECO:0000259" key="2">
    <source>
        <dbReference type="Pfam" id="PF21106"/>
    </source>
</evidence>
<dbReference type="InterPro" id="IPR029063">
    <property type="entry name" value="SAM-dependent_MTases_sf"/>
</dbReference>
<dbReference type="Gene3D" id="3.40.50.150">
    <property type="entry name" value="Vaccinia Virus protein VP39"/>
    <property type="match status" value="1"/>
</dbReference>
<dbReference type="SUPFAM" id="SSF53335">
    <property type="entry name" value="S-adenosyl-L-methionine-dependent methyltransferases"/>
    <property type="match status" value="1"/>
</dbReference>
<keyword evidence="3" id="KW-0489">Methyltransferase</keyword>
<dbReference type="InterPro" id="IPR003356">
    <property type="entry name" value="DNA_methylase_A-5"/>
</dbReference>
<dbReference type="RefSeq" id="WP_125711873.1">
    <property type="nucleotide sequence ID" value="NZ_JBHTOP010000026.1"/>
</dbReference>
<dbReference type="CDD" id="cd02440">
    <property type="entry name" value="AdoMet_MTases"/>
    <property type="match status" value="1"/>
</dbReference>
<dbReference type="Pfam" id="PF02384">
    <property type="entry name" value="N6_Mtase"/>
    <property type="match status" value="1"/>
</dbReference>
<dbReference type="Proteomes" id="UP001597267">
    <property type="component" value="Unassembled WGS sequence"/>
</dbReference>
<dbReference type="GO" id="GO:0008168">
    <property type="term" value="F:methyltransferase activity"/>
    <property type="evidence" value="ECO:0007669"/>
    <property type="project" value="UniProtKB-KW"/>
</dbReference>
<protein>
    <submittedName>
        <fullName evidence="3">Class I SAM-dependent methyltransferase</fullName>
    </submittedName>
</protein>
<dbReference type="InterPro" id="IPR048375">
    <property type="entry name" value="YtxK-like_N"/>
</dbReference>
<feature type="domain" description="DNA methylase adenine-specific" evidence="1">
    <location>
        <begin position="101"/>
        <end position="324"/>
    </location>
</feature>
<feature type="domain" description="YtxK-like N-terminal helical" evidence="2">
    <location>
        <begin position="8"/>
        <end position="89"/>
    </location>
</feature>
<accession>A0ABW4J8A8</accession>
<evidence type="ECO:0000259" key="1">
    <source>
        <dbReference type="Pfam" id="PF02384"/>
    </source>
</evidence>
<name>A0ABW4J8A8_9LACO</name>
<dbReference type="InterPro" id="IPR016843">
    <property type="entry name" value="S-AdoMet-dep_Ade-MeTrfase_prd"/>
</dbReference>
<organism evidence="3 4">
    <name type="scientific">Agrilactobacillus yilanensis</name>
    <dbReference type="NCBI Taxonomy" id="2485997"/>
    <lineage>
        <taxon>Bacteria</taxon>
        <taxon>Bacillati</taxon>
        <taxon>Bacillota</taxon>
        <taxon>Bacilli</taxon>
        <taxon>Lactobacillales</taxon>
        <taxon>Lactobacillaceae</taxon>
        <taxon>Agrilactobacillus</taxon>
    </lineage>
</organism>
<dbReference type="PIRSF" id="PIRSF026567">
    <property type="entry name" value="Adenine_mtase_bact_prd"/>
    <property type="match status" value="1"/>
</dbReference>
<keyword evidence="3" id="KW-0808">Transferase</keyword>
<sequence>MSDRPVKELFDLLDESTSILKSDLNTSYLDALAENLGNIIDHKHIKVENDRPTAATIEKLQAIYEKIELTSYDRTSKRQALQLIGFKGMQQDRVEPNKRLTPDAIGYMVAYLAQQLGDYETSSKVLDIAVGSGNLILTVMAQLQRNLKIELKGFGIDNDSLLLDLAAVFSQWLQLDLELYHQDAVMPLLVKDVDLIVSDLPVGYYPVDQQAKDYQTRAQQGHSYTHHLLIEQGIRSLKPAGLGLFVVPTAIFQSEESKTLTEWLTKAAYFQGLLNLPTKMFTDASAQKSILVLQKQGGQAEQVSQILLGDLPDFNDRQALTRFTKELQQWQQNYFKK</sequence>